<dbReference type="AlphaFoldDB" id="A0A0F9WJR9"/>
<accession>A0A0F9WJR9</accession>
<organism evidence="1">
    <name type="scientific">marine sediment metagenome</name>
    <dbReference type="NCBI Taxonomy" id="412755"/>
    <lineage>
        <taxon>unclassified sequences</taxon>
        <taxon>metagenomes</taxon>
        <taxon>ecological metagenomes</taxon>
    </lineage>
</organism>
<evidence type="ECO:0000313" key="1">
    <source>
        <dbReference type="EMBL" id="KKO12788.1"/>
    </source>
</evidence>
<reference evidence="1" key="1">
    <citation type="journal article" date="2015" name="Nature">
        <title>Complex archaea that bridge the gap between prokaryotes and eukaryotes.</title>
        <authorList>
            <person name="Spang A."/>
            <person name="Saw J.H."/>
            <person name="Jorgensen S.L."/>
            <person name="Zaremba-Niedzwiedzka K."/>
            <person name="Martijn J."/>
            <person name="Lind A.E."/>
            <person name="van Eijk R."/>
            <person name="Schleper C."/>
            <person name="Guy L."/>
            <person name="Ettema T.J."/>
        </authorList>
    </citation>
    <scope>NUCLEOTIDE SEQUENCE</scope>
</reference>
<name>A0A0F9WJR9_9ZZZZ</name>
<protein>
    <recommendedName>
        <fullName evidence="2">DUF4440 domain-containing protein</fullName>
    </recommendedName>
</protein>
<gene>
    <name evidence="1" type="ORF">LCGC14_0008050</name>
</gene>
<dbReference type="EMBL" id="LAZR01000001">
    <property type="protein sequence ID" value="KKO12788.1"/>
    <property type="molecule type" value="Genomic_DNA"/>
</dbReference>
<evidence type="ECO:0008006" key="2">
    <source>
        <dbReference type="Google" id="ProtNLM"/>
    </source>
</evidence>
<sequence length="149" mass="16908">MKPALIIVTVIACLSLAGIFAHSVYQRNMAVQESTTLVMTVTTDMLVNWDPQTVRRHADDALLAQENAESMQRRYTPMGRRLGALQEIYDIRYQIDMPAWWQVNGQVSASYTMNARFESEVATVRISLFRQQGRWLISAFDVQPPAIAS</sequence>
<proteinExistence type="predicted"/>
<comment type="caution">
    <text evidence="1">The sequence shown here is derived from an EMBL/GenBank/DDBJ whole genome shotgun (WGS) entry which is preliminary data.</text>
</comment>